<evidence type="ECO:0000313" key="13">
    <source>
        <dbReference type="Proteomes" id="UP000801492"/>
    </source>
</evidence>
<keyword evidence="9" id="KW-0539">Nucleus</keyword>
<comment type="subcellular location">
    <subcellularLocation>
        <location evidence="1 10">Nucleus</location>
    </subcellularLocation>
</comment>
<feature type="compositionally biased region" description="Low complexity" evidence="11">
    <location>
        <begin position="205"/>
        <end position="219"/>
    </location>
</feature>
<feature type="compositionally biased region" description="Basic residues" evidence="11">
    <location>
        <begin position="220"/>
        <end position="233"/>
    </location>
</feature>
<evidence type="ECO:0000256" key="11">
    <source>
        <dbReference type="SAM" id="MobiDB-lite"/>
    </source>
</evidence>
<keyword evidence="3" id="KW-0863">Zinc-finger</keyword>
<comment type="caution">
    <text evidence="12">The sequence shown here is derived from an EMBL/GenBank/DDBJ whole genome shotgun (WGS) entry which is preliminary data.</text>
</comment>
<evidence type="ECO:0000256" key="4">
    <source>
        <dbReference type="ARBA" id="ARBA00022833"/>
    </source>
</evidence>
<dbReference type="GO" id="GO:0006357">
    <property type="term" value="P:regulation of transcription by RNA polymerase II"/>
    <property type="evidence" value="ECO:0007669"/>
    <property type="project" value="TreeGrafter"/>
</dbReference>
<comment type="subunit">
    <text evidence="10">Component of some SAGA transcription coactivator-HAT complexes.</text>
</comment>
<sequence>MSRNQNVLSNIDREFHDIVSSKELLRQAAERYLDKIIDTITIGIALGIHRSKKAKVLDSEKEVTPKEEGPRPCVDIFGPYNFKKKYECLCCNCDRIVEASGFAPHLEVCMGMGRSRSRNASRRIANNSRERENSTYGSIPSDDEDDMDWNSGDKRKRKKDRNGNKKLKSTPKKINEVDPVETINIDVEGEADDILNLRDLLQDFSRGPSPADSVSSSGSTKRRDKSKSKKRKDRSSPNSSLNLN</sequence>
<evidence type="ECO:0000256" key="10">
    <source>
        <dbReference type="RuleBase" id="RU261113"/>
    </source>
</evidence>
<dbReference type="GO" id="GO:0000124">
    <property type="term" value="C:SAGA complex"/>
    <property type="evidence" value="ECO:0007669"/>
    <property type="project" value="TreeGrafter"/>
</dbReference>
<keyword evidence="6" id="KW-0805">Transcription regulation</keyword>
<dbReference type="OrthoDB" id="21557at2759"/>
<keyword evidence="13" id="KW-1185">Reference proteome</keyword>
<gene>
    <name evidence="12" type="ORF">ILUMI_26234</name>
</gene>
<comment type="function">
    <text evidence="10">Component of the transcription regulatory histone acetylation (HAT) complex SAGA, a multiprotein complex that activates transcription by remodeling chromatin and mediating histone acetylation and deubiquitination. Within the SAGA complex, participates in a subcomplex that specifically deubiquitinates histone H2B. The SAGA complex is recruited to specific gene promoters by activators, where it is required for transcription.</text>
</comment>
<comment type="similarity">
    <text evidence="10">Belongs to the SGF11 family.</text>
</comment>
<keyword evidence="2" id="KW-0479">Metal-binding</keyword>
<dbReference type="Proteomes" id="UP000801492">
    <property type="component" value="Unassembled WGS sequence"/>
</dbReference>
<proteinExistence type="inferred from homology"/>
<keyword evidence="8" id="KW-0804">Transcription</keyword>
<feature type="region of interest" description="Disordered" evidence="11">
    <location>
        <begin position="203"/>
        <end position="244"/>
    </location>
</feature>
<feature type="compositionally biased region" description="Basic residues" evidence="11">
    <location>
        <begin position="154"/>
        <end position="171"/>
    </location>
</feature>
<dbReference type="InterPro" id="IPR051078">
    <property type="entry name" value="SGF11"/>
</dbReference>
<dbReference type="PANTHER" id="PTHR46367">
    <property type="entry name" value="ATAXIN-7-LIKE PROTEIN 3"/>
    <property type="match status" value="1"/>
</dbReference>
<evidence type="ECO:0000256" key="2">
    <source>
        <dbReference type="ARBA" id="ARBA00022723"/>
    </source>
</evidence>
<dbReference type="GO" id="GO:0071819">
    <property type="term" value="C:DUBm complex"/>
    <property type="evidence" value="ECO:0007669"/>
    <property type="project" value="TreeGrafter"/>
</dbReference>
<keyword evidence="4" id="KW-0862">Zinc</keyword>
<evidence type="ECO:0000256" key="1">
    <source>
        <dbReference type="ARBA" id="ARBA00004123"/>
    </source>
</evidence>
<keyword evidence="7 10" id="KW-0010">Activator</keyword>
<organism evidence="12 13">
    <name type="scientific">Ignelater luminosus</name>
    <name type="common">Cucubano</name>
    <name type="synonym">Pyrophorus luminosus</name>
    <dbReference type="NCBI Taxonomy" id="2038154"/>
    <lineage>
        <taxon>Eukaryota</taxon>
        <taxon>Metazoa</taxon>
        <taxon>Ecdysozoa</taxon>
        <taxon>Arthropoda</taxon>
        <taxon>Hexapoda</taxon>
        <taxon>Insecta</taxon>
        <taxon>Pterygota</taxon>
        <taxon>Neoptera</taxon>
        <taxon>Endopterygota</taxon>
        <taxon>Coleoptera</taxon>
        <taxon>Polyphaga</taxon>
        <taxon>Elateriformia</taxon>
        <taxon>Elateroidea</taxon>
        <taxon>Elateridae</taxon>
        <taxon>Agrypninae</taxon>
        <taxon>Pyrophorini</taxon>
        <taxon>Ignelater</taxon>
    </lineage>
</organism>
<accession>A0A8K0FYV8</accession>
<evidence type="ECO:0000256" key="9">
    <source>
        <dbReference type="ARBA" id="ARBA00023242"/>
    </source>
</evidence>
<feature type="region of interest" description="Disordered" evidence="11">
    <location>
        <begin position="117"/>
        <end position="173"/>
    </location>
</feature>
<dbReference type="GO" id="GO:0008270">
    <property type="term" value="F:zinc ion binding"/>
    <property type="evidence" value="ECO:0007669"/>
    <property type="project" value="UniProtKB-KW"/>
</dbReference>
<evidence type="ECO:0000256" key="6">
    <source>
        <dbReference type="ARBA" id="ARBA00023015"/>
    </source>
</evidence>
<evidence type="ECO:0000313" key="12">
    <source>
        <dbReference type="EMBL" id="KAF2879946.1"/>
    </source>
</evidence>
<dbReference type="AlphaFoldDB" id="A0A8K0FYV8"/>
<evidence type="ECO:0000256" key="3">
    <source>
        <dbReference type="ARBA" id="ARBA00022771"/>
    </source>
</evidence>
<evidence type="ECO:0000256" key="8">
    <source>
        <dbReference type="ARBA" id="ARBA00023163"/>
    </source>
</evidence>
<evidence type="ECO:0000256" key="5">
    <source>
        <dbReference type="ARBA" id="ARBA00022853"/>
    </source>
</evidence>
<dbReference type="GO" id="GO:0006325">
    <property type="term" value="P:chromatin organization"/>
    <property type="evidence" value="ECO:0007669"/>
    <property type="project" value="UniProtKB-KW"/>
</dbReference>
<evidence type="ECO:0000256" key="7">
    <source>
        <dbReference type="ARBA" id="ARBA00023159"/>
    </source>
</evidence>
<name>A0A8K0FYV8_IGNLU</name>
<keyword evidence="5" id="KW-0156">Chromatin regulator</keyword>
<reference evidence="12" key="1">
    <citation type="submission" date="2019-08" db="EMBL/GenBank/DDBJ databases">
        <title>The genome of the North American firefly Photinus pyralis.</title>
        <authorList>
            <consortium name="Photinus pyralis genome working group"/>
            <person name="Fallon T.R."/>
            <person name="Sander Lower S.E."/>
            <person name="Weng J.-K."/>
        </authorList>
    </citation>
    <scope>NUCLEOTIDE SEQUENCE</scope>
    <source>
        <strain evidence="12">TRF0915ILg1</strain>
        <tissue evidence="12">Whole body</tissue>
    </source>
</reference>
<dbReference type="InterPro" id="IPR013246">
    <property type="entry name" value="SAGA_su_Sgf11"/>
</dbReference>
<dbReference type="PANTHER" id="PTHR46367:SF1">
    <property type="entry name" value="ATAXIN-7-LIKE PROTEIN 3"/>
    <property type="match status" value="1"/>
</dbReference>
<dbReference type="GO" id="GO:0003713">
    <property type="term" value="F:transcription coactivator activity"/>
    <property type="evidence" value="ECO:0007669"/>
    <property type="project" value="TreeGrafter"/>
</dbReference>
<dbReference type="EMBL" id="VTPC01091054">
    <property type="protein sequence ID" value="KAF2879946.1"/>
    <property type="molecule type" value="Genomic_DNA"/>
</dbReference>
<dbReference type="Pfam" id="PF08209">
    <property type="entry name" value="Sgf11"/>
    <property type="match status" value="1"/>
</dbReference>
<protein>
    <recommendedName>
        <fullName evidence="10">SAGA-associated factor 11</fullName>
    </recommendedName>
</protein>